<evidence type="ECO:0000313" key="8">
    <source>
        <dbReference type="Proteomes" id="UP001278766"/>
    </source>
</evidence>
<evidence type="ECO:0000256" key="6">
    <source>
        <dbReference type="SAM" id="MobiDB-lite"/>
    </source>
</evidence>
<dbReference type="PRINTS" id="PR00471">
    <property type="entry name" value="ACETATEKNASE"/>
</dbReference>
<feature type="region of interest" description="Disordered" evidence="6">
    <location>
        <begin position="256"/>
        <end position="311"/>
    </location>
</feature>
<comment type="caution">
    <text evidence="7">The sequence shown here is derived from an EMBL/GenBank/DDBJ whole genome shotgun (WGS) entry which is preliminary data.</text>
</comment>
<dbReference type="GO" id="GO:0006083">
    <property type="term" value="P:acetate metabolic process"/>
    <property type="evidence" value="ECO:0007669"/>
    <property type="project" value="TreeGrafter"/>
</dbReference>
<dbReference type="SUPFAM" id="SSF53067">
    <property type="entry name" value="Actin-like ATPase domain"/>
    <property type="match status" value="2"/>
</dbReference>
<dbReference type="GeneID" id="87837307"/>
<dbReference type="EC" id="2.7.2.1" evidence="5"/>
<feature type="compositionally biased region" description="Low complexity" evidence="6">
    <location>
        <begin position="262"/>
        <end position="279"/>
    </location>
</feature>
<reference evidence="7" key="2">
    <citation type="submission" date="2023-06" db="EMBL/GenBank/DDBJ databases">
        <authorList>
            <consortium name="Lawrence Berkeley National Laboratory"/>
            <person name="Haridas S."/>
            <person name="Hensen N."/>
            <person name="Bonometti L."/>
            <person name="Westerberg I."/>
            <person name="Brannstrom I.O."/>
            <person name="Guillou S."/>
            <person name="Cros-Aarteil S."/>
            <person name="Calhoun S."/>
            <person name="Kuo A."/>
            <person name="Mondo S."/>
            <person name="Pangilinan J."/>
            <person name="Riley R."/>
            <person name="Labutti K."/>
            <person name="Andreopoulos B."/>
            <person name="Lipzen A."/>
            <person name="Chen C."/>
            <person name="Yanf M."/>
            <person name="Daum C."/>
            <person name="Ng V."/>
            <person name="Clum A."/>
            <person name="Steindorff A."/>
            <person name="Ohm R."/>
            <person name="Martin F."/>
            <person name="Silar P."/>
            <person name="Natvig D."/>
            <person name="Lalanne C."/>
            <person name="Gautier V."/>
            <person name="Ament-Velasquez S.L."/>
            <person name="Kruys A."/>
            <person name="Hutchinson M.I."/>
            <person name="Powell A.J."/>
            <person name="Barry K."/>
            <person name="Miller A.N."/>
            <person name="Grigoriev I.V."/>
            <person name="Debuchy R."/>
            <person name="Gladieux P."/>
            <person name="Thoren M.H."/>
            <person name="Johannesson H."/>
        </authorList>
    </citation>
    <scope>NUCLEOTIDE SEQUENCE</scope>
    <source>
        <strain evidence="7">CBS 168.71</strain>
    </source>
</reference>
<keyword evidence="3 5" id="KW-0418">Kinase</keyword>
<dbReference type="InterPro" id="IPR023865">
    <property type="entry name" value="Aliphatic_acid_kinase_CS"/>
</dbReference>
<organism evidence="7 8">
    <name type="scientific">Chaetomium fimeti</name>
    <dbReference type="NCBI Taxonomy" id="1854472"/>
    <lineage>
        <taxon>Eukaryota</taxon>
        <taxon>Fungi</taxon>
        <taxon>Dikarya</taxon>
        <taxon>Ascomycota</taxon>
        <taxon>Pezizomycotina</taxon>
        <taxon>Sordariomycetes</taxon>
        <taxon>Sordariomycetidae</taxon>
        <taxon>Sordariales</taxon>
        <taxon>Chaetomiaceae</taxon>
        <taxon>Chaetomium</taxon>
    </lineage>
</organism>
<evidence type="ECO:0000256" key="1">
    <source>
        <dbReference type="ARBA" id="ARBA00022679"/>
    </source>
</evidence>
<evidence type="ECO:0000313" key="7">
    <source>
        <dbReference type="EMBL" id="KAK3299082.1"/>
    </source>
</evidence>
<dbReference type="EMBL" id="JAUEPN010000002">
    <property type="protein sequence ID" value="KAK3299082.1"/>
    <property type="molecule type" value="Genomic_DNA"/>
</dbReference>
<dbReference type="GO" id="GO:0000287">
    <property type="term" value="F:magnesium ion binding"/>
    <property type="evidence" value="ECO:0007669"/>
    <property type="project" value="UniProtKB-UniRule"/>
</dbReference>
<feature type="region of interest" description="Disordered" evidence="6">
    <location>
        <begin position="1"/>
        <end position="35"/>
    </location>
</feature>
<feature type="binding site" evidence="5">
    <location>
        <position position="778"/>
    </location>
    <ligand>
        <name>Mg(2+)</name>
        <dbReference type="ChEBI" id="CHEBI:18420"/>
    </ligand>
</feature>
<feature type="compositionally biased region" description="Low complexity" evidence="6">
    <location>
        <begin position="1"/>
        <end position="31"/>
    </location>
</feature>
<evidence type="ECO:0000256" key="4">
    <source>
        <dbReference type="ARBA" id="ARBA00022840"/>
    </source>
</evidence>
<dbReference type="NCBIfam" id="TIGR00016">
    <property type="entry name" value="ackA"/>
    <property type="match status" value="1"/>
</dbReference>
<keyword evidence="4 5" id="KW-0067">ATP-binding</keyword>
<feature type="binding site" evidence="5">
    <location>
        <begin position="580"/>
        <end position="584"/>
    </location>
    <ligand>
        <name>ATP</name>
        <dbReference type="ChEBI" id="CHEBI:30616"/>
    </ligand>
</feature>
<comment type="caution">
    <text evidence="5">Lacks conserved residue(s) required for the propagation of feature annotation.</text>
</comment>
<dbReference type="PROSITE" id="PS01076">
    <property type="entry name" value="ACETATE_KINASE_2"/>
    <property type="match status" value="1"/>
</dbReference>
<dbReference type="HAMAP" id="MF_00020">
    <property type="entry name" value="Acetate_kinase"/>
    <property type="match status" value="1"/>
</dbReference>
<protein>
    <recommendedName>
        <fullName evidence="5">Probable acetate kinase</fullName>
        <ecNumber evidence="5">2.7.2.1</ecNumber>
    </recommendedName>
    <alternativeName>
        <fullName evidence="5">Acetokinase</fullName>
    </alternativeName>
</protein>
<accession>A0AAE0HMS4</accession>
<dbReference type="PROSITE" id="PS01075">
    <property type="entry name" value="ACETATE_KINASE_1"/>
    <property type="match status" value="1"/>
</dbReference>
<evidence type="ECO:0000256" key="3">
    <source>
        <dbReference type="ARBA" id="ARBA00022777"/>
    </source>
</evidence>
<dbReference type="RefSeq" id="XP_062662596.1">
    <property type="nucleotide sequence ID" value="XM_062800359.1"/>
</dbReference>
<gene>
    <name evidence="7" type="ORF">B0H64DRAFT_317907</name>
</gene>
<keyword evidence="5" id="KW-0460">Magnesium</keyword>
<keyword evidence="2 5" id="KW-0547">Nucleotide-binding</keyword>
<feature type="binding site" evidence="5">
    <location>
        <position position="464"/>
    </location>
    <ligand>
        <name>substrate</name>
    </ligand>
</feature>
<dbReference type="PANTHER" id="PTHR21060">
    <property type="entry name" value="ACETATE KINASE"/>
    <property type="match status" value="1"/>
</dbReference>
<proteinExistence type="inferred from homology"/>
<feature type="binding site" evidence="5">
    <location>
        <position position="373"/>
    </location>
    <ligand>
        <name>Mg(2+)</name>
        <dbReference type="ChEBI" id="CHEBI:18420"/>
    </ligand>
</feature>
<dbReference type="GO" id="GO:0008776">
    <property type="term" value="F:acetate kinase activity"/>
    <property type="evidence" value="ECO:0007669"/>
    <property type="project" value="UniProtKB-UniRule"/>
</dbReference>
<keyword evidence="8" id="KW-1185">Reference proteome</keyword>
<dbReference type="AlphaFoldDB" id="A0AAE0HMS4"/>
<dbReference type="InterPro" id="IPR004372">
    <property type="entry name" value="Ac/propionate_kinase"/>
</dbReference>
<evidence type="ECO:0000256" key="2">
    <source>
        <dbReference type="ARBA" id="ARBA00022741"/>
    </source>
</evidence>
<feature type="compositionally biased region" description="Polar residues" evidence="6">
    <location>
        <begin position="297"/>
        <end position="311"/>
    </location>
</feature>
<dbReference type="GO" id="GO:0005524">
    <property type="term" value="F:ATP binding"/>
    <property type="evidence" value="ECO:0007669"/>
    <property type="project" value="UniProtKB-KW"/>
</dbReference>
<dbReference type="InterPro" id="IPR000890">
    <property type="entry name" value="Aliphatic_acid_kin_short-chain"/>
</dbReference>
<comment type="similarity">
    <text evidence="5">Belongs to the acetokinase family.</text>
</comment>
<keyword evidence="1 5" id="KW-0808">Transferase</keyword>
<feature type="site" description="Transition state stabilizer" evidence="5">
    <location>
        <position position="552"/>
    </location>
</feature>
<reference evidence="7" key="1">
    <citation type="journal article" date="2023" name="Mol. Phylogenet. Evol.">
        <title>Genome-scale phylogeny and comparative genomics of the fungal order Sordariales.</title>
        <authorList>
            <person name="Hensen N."/>
            <person name="Bonometti L."/>
            <person name="Westerberg I."/>
            <person name="Brannstrom I.O."/>
            <person name="Guillou S."/>
            <person name="Cros-Aarteil S."/>
            <person name="Calhoun S."/>
            <person name="Haridas S."/>
            <person name="Kuo A."/>
            <person name="Mondo S."/>
            <person name="Pangilinan J."/>
            <person name="Riley R."/>
            <person name="LaButti K."/>
            <person name="Andreopoulos B."/>
            <person name="Lipzen A."/>
            <person name="Chen C."/>
            <person name="Yan M."/>
            <person name="Daum C."/>
            <person name="Ng V."/>
            <person name="Clum A."/>
            <person name="Steindorff A."/>
            <person name="Ohm R.A."/>
            <person name="Martin F."/>
            <person name="Silar P."/>
            <person name="Natvig D.O."/>
            <person name="Lalanne C."/>
            <person name="Gautier V."/>
            <person name="Ament-Velasquez S.L."/>
            <person name="Kruys A."/>
            <person name="Hutchinson M.I."/>
            <person name="Powell A.J."/>
            <person name="Barry K."/>
            <person name="Miller A.N."/>
            <person name="Grigoriev I.V."/>
            <person name="Debuchy R."/>
            <person name="Gladieux P."/>
            <person name="Hiltunen Thoren M."/>
            <person name="Johannesson H."/>
        </authorList>
    </citation>
    <scope>NUCLEOTIDE SEQUENCE</scope>
    <source>
        <strain evidence="7">CBS 168.71</strain>
    </source>
</reference>
<dbReference type="InterPro" id="IPR043129">
    <property type="entry name" value="ATPase_NBD"/>
</dbReference>
<comment type="pathway">
    <text evidence="5">Metabolic intermediate biosynthesis; acetyl-CoA biosynthesis; acetyl-CoA from acetate: step 1/2.</text>
</comment>
<name>A0AAE0HMS4_9PEZI</name>
<dbReference type="Pfam" id="PF00871">
    <property type="entry name" value="Acetate_kinase"/>
    <property type="match status" value="1"/>
</dbReference>
<feature type="active site" description="Proton donor/acceptor" evidence="5">
    <location>
        <position position="520"/>
    </location>
</feature>
<dbReference type="PANTHER" id="PTHR21060:SF15">
    <property type="entry name" value="ACETATE KINASE-RELATED"/>
    <property type="match status" value="1"/>
</dbReference>
<dbReference type="GO" id="GO:0006085">
    <property type="term" value="P:acetyl-CoA biosynthetic process"/>
    <property type="evidence" value="ECO:0007669"/>
    <property type="project" value="UniProtKB-UniRule"/>
</dbReference>
<keyword evidence="5" id="KW-0479">Metal-binding</keyword>
<evidence type="ECO:0000256" key="5">
    <source>
        <dbReference type="HAMAP-Rule" id="MF_03131"/>
    </source>
</evidence>
<dbReference type="Gene3D" id="3.30.420.40">
    <property type="match status" value="2"/>
</dbReference>
<sequence length="793" mass="88019">MSASWRSGSSSSFASSALSAPPSLPPQHASPVDSTFTPTSAAISALTADPDFAAICLLTPRLSRKLFDRTPNEMTVYLGPWEIVGANPRRLLWQCSYAGEVLEHFLPSDNPNELFPHTLHAQHRRFGDPREMELYLSFLEPHRIRYTTTDGIVHDEYIEVKYEFTTVEGSVQLQSDIRRRDLIDWFDADVVWSDTHRRTDNYGSVRGLGTIQRIKLWRDRYSTFHYLTFYANHRRRWKEYLLDDFDTDFRQRDDRHKRVQLGARGARRGSASESSQGRGQSRERRFSTSIFSRSSRHNNPPATNGNTASSSAQGALDIRYLGIQFSRNANIQAGSDDTRFAPALLRVRSPMTSKTEPLYEFAGIMKTIILSVNAGSSSVKLSVYTAEQGQSPTQIAEAQVSGLTAPPASLKYERGGKTVVKSRKVDDQVNDQRDAFSLILNTLIEDHDLQEVQAKHDIGIICHRIVHGGDYTKPQLISDKTYHHLENLNDLAPLHNANSLPIVRLCVQDFSSTRNVACFDSQFHSTIPEHIRTYPINQDVARRGRLRKYGFHGISYSFITRATAEFLGKNPSKVNIIALHLGSGASACAIKDGKSWDTSMGLTPLAGLPGATRSGSVDPSLVFHYASDVGKLSPASTKDLHISRAEEILNKEAGWKALAGTTDFSVIADADPSSPNDDDDDDDAKQKRLAFDLLVDRISGFVGAYYVSLRGRVDALVFAGGIGERSARLRAAVVEQVGCLGFVLDERVNGDSPEGDDVVVAVGREGVAPRVLVCQTDEQFEMARNCAEDAEFW</sequence>
<dbReference type="Proteomes" id="UP001278766">
    <property type="component" value="Unassembled WGS sequence"/>
</dbReference>
<comment type="catalytic activity">
    <reaction evidence="5">
        <text>acetate + ATP = acetyl phosphate + ADP</text>
        <dbReference type="Rhea" id="RHEA:11352"/>
        <dbReference type="ChEBI" id="CHEBI:22191"/>
        <dbReference type="ChEBI" id="CHEBI:30089"/>
        <dbReference type="ChEBI" id="CHEBI:30616"/>
        <dbReference type="ChEBI" id="CHEBI:456216"/>
        <dbReference type="EC" id="2.7.2.1"/>
    </reaction>
</comment>
<comment type="cofactor">
    <cofactor evidence="5">
        <name>Mg(2+)</name>
        <dbReference type="ChEBI" id="CHEBI:18420"/>
    </cofactor>
</comment>
<feature type="binding site" evidence="5">
    <location>
        <position position="380"/>
    </location>
    <ligand>
        <name>ATP</name>
        <dbReference type="ChEBI" id="CHEBI:30616"/>
    </ligand>
</feature>
<feature type="site" description="Transition state stabilizer" evidence="5">
    <location>
        <position position="613"/>
    </location>
</feature>